<sequence>MAVFHSVVTDQGYRRRQPVWFASPEKQVHQANLGPRLRNATMDTARPGSSSLACDTVLLEPSANMEYMEF</sequence>
<evidence type="ECO:0000313" key="1">
    <source>
        <dbReference type="EMBL" id="KAJ5238557.1"/>
    </source>
</evidence>
<protein>
    <submittedName>
        <fullName evidence="1">Uncharacterized protein</fullName>
    </submittedName>
</protein>
<keyword evidence="2" id="KW-1185">Reference proteome</keyword>
<dbReference type="GeneID" id="83199776"/>
<gene>
    <name evidence="1" type="ORF">N7468_003176</name>
</gene>
<reference evidence="1" key="1">
    <citation type="submission" date="2022-11" db="EMBL/GenBank/DDBJ databases">
        <authorList>
            <person name="Petersen C."/>
        </authorList>
    </citation>
    <scope>NUCLEOTIDE SEQUENCE</scope>
    <source>
        <strain evidence="1">IBT 19713</strain>
    </source>
</reference>
<proteinExistence type="predicted"/>
<dbReference type="AlphaFoldDB" id="A0A9W9P8T5"/>
<evidence type="ECO:0000313" key="2">
    <source>
        <dbReference type="Proteomes" id="UP001150941"/>
    </source>
</evidence>
<name>A0A9W9P8T5_9EURO</name>
<reference evidence="1" key="2">
    <citation type="journal article" date="2023" name="IMA Fungus">
        <title>Comparative genomic study of the Penicillium genus elucidates a diverse pangenome and 15 lateral gene transfer events.</title>
        <authorList>
            <person name="Petersen C."/>
            <person name="Sorensen T."/>
            <person name="Nielsen M.R."/>
            <person name="Sondergaard T.E."/>
            <person name="Sorensen J.L."/>
            <person name="Fitzpatrick D.A."/>
            <person name="Frisvad J.C."/>
            <person name="Nielsen K.L."/>
        </authorList>
    </citation>
    <scope>NUCLEOTIDE SEQUENCE</scope>
    <source>
        <strain evidence="1">IBT 19713</strain>
    </source>
</reference>
<comment type="caution">
    <text evidence="1">The sequence shown here is derived from an EMBL/GenBank/DDBJ whole genome shotgun (WGS) entry which is preliminary data.</text>
</comment>
<accession>A0A9W9P8T5</accession>
<organism evidence="1 2">
    <name type="scientific">Penicillium chermesinum</name>
    <dbReference type="NCBI Taxonomy" id="63820"/>
    <lineage>
        <taxon>Eukaryota</taxon>
        <taxon>Fungi</taxon>
        <taxon>Dikarya</taxon>
        <taxon>Ascomycota</taxon>
        <taxon>Pezizomycotina</taxon>
        <taxon>Eurotiomycetes</taxon>
        <taxon>Eurotiomycetidae</taxon>
        <taxon>Eurotiales</taxon>
        <taxon>Aspergillaceae</taxon>
        <taxon>Penicillium</taxon>
    </lineage>
</organism>
<dbReference type="Proteomes" id="UP001150941">
    <property type="component" value="Unassembled WGS sequence"/>
</dbReference>
<dbReference type="RefSeq" id="XP_058331476.1">
    <property type="nucleotide sequence ID" value="XM_058472473.1"/>
</dbReference>
<dbReference type="EMBL" id="JAPQKS010000003">
    <property type="protein sequence ID" value="KAJ5238557.1"/>
    <property type="molecule type" value="Genomic_DNA"/>
</dbReference>